<keyword evidence="2" id="KW-1185">Reference proteome</keyword>
<dbReference type="AlphaFoldDB" id="A0A5M9JI15"/>
<protein>
    <submittedName>
        <fullName evidence="1">Uncharacterized protein</fullName>
    </submittedName>
</protein>
<evidence type="ECO:0000313" key="1">
    <source>
        <dbReference type="EMBL" id="KAA8566765.1"/>
    </source>
</evidence>
<dbReference type="EMBL" id="VICG01000011">
    <property type="protein sequence ID" value="KAA8566765.1"/>
    <property type="molecule type" value="Genomic_DNA"/>
</dbReference>
<gene>
    <name evidence="1" type="ORF">EYC84_009865</name>
</gene>
<evidence type="ECO:0000313" key="2">
    <source>
        <dbReference type="Proteomes" id="UP000322873"/>
    </source>
</evidence>
<sequence length="365" mass="39657">MARANLPIIDELVCQAADYYKCLPKVLDLVDKDIAIALAKSLDVSAALGDVMAKYGDAQQLVDLLQAAKKLPNIIAILSQTVPENQESIENLQKISPDFIENFNVILDKSWINDAQSNVTSSAAAVEKIQNLGLNDFLTHAKAIENNITSMVTSLQSVIMVDVPSLEGRVASYQRWSTPRFAVPCLKTGKITLSLPKALGGFSQKFDYPQFFRCDFDFRISFSNHHIPHIKVTFKTGSRKFVRVSHVDLQSGEDTVGDSNNVLIPAIPQSPTGLISDAPSEAGAPKMAEPDNFTPDSTEVTINDTSPEFSTPSSLYTNSNEVVPTASFPSAMGFLKQLISGVTITGDPTPKDLLIVLCLQSLLLL</sequence>
<name>A0A5M9JI15_MONFR</name>
<accession>A0A5M9JI15</accession>
<organism evidence="1 2">
    <name type="scientific">Monilinia fructicola</name>
    <name type="common">Brown rot fungus</name>
    <name type="synonym">Ciboria fructicola</name>
    <dbReference type="NCBI Taxonomy" id="38448"/>
    <lineage>
        <taxon>Eukaryota</taxon>
        <taxon>Fungi</taxon>
        <taxon>Dikarya</taxon>
        <taxon>Ascomycota</taxon>
        <taxon>Pezizomycotina</taxon>
        <taxon>Leotiomycetes</taxon>
        <taxon>Helotiales</taxon>
        <taxon>Sclerotiniaceae</taxon>
        <taxon>Monilinia</taxon>
    </lineage>
</organism>
<comment type="caution">
    <text evidence="1">The sequence shown here is derived from an EMBL/GenBank/DDBJ whole genome shotgun (WGS) entry which is preliminary data.</text>
</comment>
<dbReference type="Proteomes" id="UP000322873">
    <property type="component" value="Unassembled WGS sequence"/>
</dbReference>
<proteinExistence type="predicted"/>
<reference evidence="1 2" key="1">
    <citation type="submission" date="2019-06" db="EMBL/GenBank/DDBJ databases">
        <title>Genome Sequence of the Brown Rot Fungal Pathogen Monilinia fructicola.</title>
        <authorList>
            <person name="De Miccolis Angelini R.M."/>
            <person name="Landi L."/>
            <person name="Abate D."/>
            <person name="Pollastro S."/>
            <person name="Romanazzi G."/>
            <person name="Faretra F."/>
        </authorList>
    </citation>
    <scope>NUCLEOTIDE SEQUENCE [LARGE SCALE GENOMIC DNA]</scope>
    <source>
        <strain evidence="1 2">Mfrc123</strain>
    </source>
</reference>